<sequence>MRCKSAITIRNNGDWHSMLGYYFVDVDASQFLRLVILTDWQKVRRFGQPIHDDPDGVMAITSP</sequence>
<accession>A0A699UJW8</accession>
<name>A0A699UJW8_TANCI</name>
<comment type="caution">
    <text evidence="1">The sequence shown here is derived from an EMBL/GenBank/DDBJ whole genome shotgun (WGS) entry which is preliminary data.</text>
</comment>
<evidence type="ECO:0000313" key="1">
    <source>
        <dbReference type="EMBL" id="GFD19924.1"/>
    </source>
</evidence>
<protein>
    <submittedName>
        <fullName evidence="1">Uncharacterized protein</fullName>
    </submittedName>
</protein>
<dbReference type="AlphaFoldDB" id="A0A699UJW8"/>
<feature type="non-terminal residue" evidence="1">
    <location>
        <position position="63"/>
    </location>
</feature>
<dbReference type="EMBL" id="BKCJ011318323">
    <property type="protein sequence ID" value="GFD19924.1"/>
    <property type="molecule type" value="Genomic_DNA"/>
</dbReference>
<gene>
    <name evidence="1" type="ORF">Tci_891893</name>
</gene>
<reference evidence="1" key="1">
    <citation type="journal article" date="2019" name="Sci. Rep.">
        <title>Draft genome of Tanacetum cinerariifolium, the natural source of mosquito coil.</title>
        <authorList>
            <person name="Yamashiro T."/>
            <person name="Shiraishi A."/>
            <person name="Satake H."/>
            <person name="Nakayama K."/>
        </authorList>
    </citation>
    <scope>NUCLEOTIDE SEQUENCE</scope>
</reference>
<proteinExistence type="predicted"/>
<organism evidence="1">
    <name type="scientific">Tanacetum cinerariifolium</name>
    <name type="common">Dalmatian daisy</name>
    <name type="synonym">Chrysanthemum cinerariifolium</name>
    <dbReference type="NCBI Taxonomy" id="118510"/>
    <lineage>
        <taxon>Eukaryota</taxon>
        <taxon>Viridiplantae</taxon>
        <taxon>Streptophyta</taxon>
        <taxon>Embryophyta</taxon>
        <taxon>Tracheophyta</taxon>
        <taxon>Spermatophyta</taxon>
        <taxon>Magnoliopsida</taxon>
        <taxon>eudicotyledons</taxon>
        <taxon>Gunneridae</taxon>
        <taxon>Pentapetalae</taxon>
        <taxon>asterids</taxon>
        <taxon>campanulids</taxon>
        <taxon>Asterales</taxon>
        <taxon>Asteraceae</taxon>
        <taxon>Asteroideae</taxon>
        <taxon>Anthemideae</taxon>
        <taxon>Anthemidinae</taxon>
        <taxon>Tanacetum</taxon>
    </lineage>
</organism>